<feature type="domain" description="GPI inositol-deacylase PGAP1-like alpha/beta" evidence="1">
    <location>
        <begin position="93"/>
        <end position="141"/>
    </location>
</feature>
<evidence type="ECO:0000259" key="1">
    <source>
        <dbReference type="Pfam" id="PF07819"/>
    </source>
</evidence>
<keyword evidence="3" id="KW-1185">Reference proteome</keyword>
<keyword evidence="2" id="KW-0378">Hydrolase</keyword>
<dbReference type="AlphaFoldDB" id="A0A1G8CT27"/>
<dbReference type="Pfam" id="PF07819">
    <property type="entry name" value="PGAP1"/>
    <property type="match status" value="1"/>
</dbReference>
<sequence length="229" mass="25161">MRLLRRGWAWALDYAYVGFWQARGFVFRGDVRRQLTGDKAPVILLPGIYEPWQFMHPVASHLHAQGHPVHAVTALGYNRGTVPAMAELVARYLQDQDLHNVILVAHSKGGLIGKYVMTLPDSAPRIRQLIAVNSPFSGSVYAMFALLPSLRAFSPRNRTLNALRANLAVNSRITSVYGTFDPHIPGGSELVGATNVQLDVMGHFRVLGHDSVLRAIDTAIAEHVPDPAA</sequence>
<accession>A0A1G8CT27</accession>
<evidence type="ECO:0000313" key="2">
    <source>
        <dbReference type="EMBL" id="SDH48707.1"/>
    </source>
</evidence>
<dbReference type="STRING" id="335973.SAMN04488693_101382"/>
<reference evidence="2 3" key="1">
    <citation type="submission" date="2016-10" db="EMBL/GenBank/DDBJ databases">
        <authorList>
            <person name="de Groot N.N."/>
        </authorList>
    </citation>
    <scope>NUCLEOTIDE SEQUENCE [LARGE SCALE GENOMIC DNA]</scope>
    <source>
        <strain evidence="2 3">NP_1H</strain>
    </source>
</reference>
<dbReference type="OrthoDB" id="9770427at2"/>
<dbReference type="InterPro" id="IPR012908">
    <property type="entry name" value="PGAP1-ab_dom-like"/>
</dbReference>
<protein>
    <submittedName>
        <fullName evidence="2">Alpha/beta hydrolase family protein</fullName>
    </submittedName>
</protein>
<dbReference type="InterPro" id="IPR029058">
    <property type="entry name" value="AB_hydrolase_fold"/>
</dbReference>
<name>A0A1G8CT27_9MICC</name>
<gene>
    <name evidence="2" type="ORF">SAMN04488693_101382</name>
</gene>
<dbReference type="EMBL" id="FNDT01000001">
    <property type="protein sequence ID" value="SDH48707.1"/>
    <property type="molecule type" value="Genomic_DNA"/>
</dbReference>
<dbReference type="RefSeq" id="WP_035779246.1">
    <property type="nucleotide sequence ID" value="NZ_FNDT01000001.1"/>
</dbReference>
<organism evidence="2 3">
    <name type="scientific">Arthrobacter subterraneus</name>
    <dbReference type="NCBI Taxonomy" id="335973"/>
    <lineage>
        <taxon>Bacteria</taxon>
        <taxon>Bacillati</taxon>
        <taxon>Actinomycetota</taxon>
        <taxon>Actinomycetes</taxon>
        <taxon>Micrococcales</taxon>
        <taxon>Micrococcaceae</taxon>
        <taxon>Arthrobacter</taxon>
    </lineage>
</organism>
<dbReference type="Proteomes" id="UP000199258">
    <property type="component" value="Unassembled WGS sequence"/>
</dbReference>
<evidence type="ECO:0000313" key="3">
    <source>
        <dbReference type="Proteomes" id="UP000199258"/>
    </source>
</evidence>
<proteinExistence type="predicted"/>
<dbReference type="SUPFAM" id="SSF53474">
    <property type="entry name" value="alpha/beta-Hydrolases"/>
    <property type="match status" value="1"/>
</dbReference>
<dbReference type="GO" id="GO:0016788">
    <property type="term" value="F:hydrolase activity, acting on ester bonds"/>
    <property type="evidence" value="ECO:0007669"/>
    <property type="project" value="InterPro"/>
</dbReference>
<dbReference type="Gene3D" id="3.40.50.1820">
    <property type="entry name" value="alpha/beta hydrolase"/>
    <property type="match status" value="1"/>
</dbReference>